<dbReference type="AlphaFoldDB" id="M7N4U1"/>
<dbReference type="OrthoDB" id="9849671at2"/>
<proteinExistence type="predicted"/>
<protein>
    <recommendedName>
        <fullName evidence="3">Lipoprotein</fullName>
    </recommendedName>
</protein>
<keyword evidence="2" id="KW-1185">Reference proteome</keyword>
<dbReference type="Proteomes" id="UP000011910">
    <property type="component" value="Unassembled WGS sequence"/>
</dbReference>
<comment type="caution">
    <text evidence="1">The sequence shown here is derived from an EMBL/GenBank/DDBJ whole genome shotgun (WGS) entry which is preliminary data.</text>
</comment>
<evidence type="ECO:0008006" key="3">
    <source>
        <dbReference type="Google" id="ProtNLM"/>
    </source>
</evidence>
<sequence>MRHHHPPLAYFLKRLLPGLLLLGLLAACARPFVRPELTHAPFAPAGSSAHVLDLDLGQAPIIFAQPHARKLQKRNLYLFAVRIGNASPDTLWLTPHELELYSGGKPLPRVEARLVQQALRQPVALHALWLLAGPFVREDAGRKVLDYYPLGVAAAAWGIGNMVVAYNANRGVKQMIELSMPEQPLALPPQSQRYVILAVSSPLSPQGVRLHYQPPGQGDTP</sequence>
<reference evidence="1 2" key="1">
    <citation type="journal article" date="2013" name="Genome Announc.">
        <title>Draft Genome Sequence of Cesiribacter andamanensis Strain AMV16T, Isolated from a Soil Sample from a Mud Volcano in the Andaman Islands, India.</title>
        <authorList>
            <person name="Shivaji S."/>
            <person name="Ara S."/>
            <person name="Begum Z."/>
            <person name="Srinivas T.N."/>
            <person name="Singh A."/>
            <person name="Kumar Pinnaka A."/>
        </authorList>
    </citation>
    <scope>NUCLEOTIDE SEQUENCE [LARGE SCALE GENOMIC DNA]</scope>
    <source>
        <strain evidence="1 2">AMV16</strain>
    </source>
</reference>
<name>M7N4U1_9BACT</name>
<evidence type="ECO:0000313" key="1">
    <source>
        <dbReference type="EMBL" id="EMR02241.1"/>
    </source>
</evidence>
<dbReference type="PROSITE" id="PS51257">
    <property type="entry name" value="PROKAR_LIPOPROTEIN"/>
    <property type="match status" value="1"/>
</dbReference>
<accession>M7N4U1</accession>
<dbReference type="RefSeq" id="WP_009196026.1">
    <property type="nucleotide sequence ID" value="NZ_AODQ01000067.1"/>
</dbReference>
<gene>
    <name evidence="1" type="ORF">ADICEAN_02636</name>
</gene>
<evidence type="ECO:0000313" key="2">
    <source>
        <dbReference type="Proteomes" id="UP000011910"/>
    </source>
</evidence>
<organism evidence="1 2">
    <name type="scientific">Cesiribacter andamanensis AMV16</name>
    <dbReference type="NCBI Taxonomy" id="1279009"/>
    <lineage>
        <taxon>Bacteria</taxon>
        <taxon>Pseudomonadati</taxon>
        <taxon>Bacteroidota</taxon>
        <taxon>Cytophagia</taxon>
        <taxon>Cytophagales</taxon>
        <taxon>Cesiribacteraceae</taxon>
        <taxon>Cesiribacter</taxon>
    </lineage>
</organism>
<dbReference type="EMBL" id="AODQ01000067">
    <property type="protein sequence ID" value="EMR02241.1"/>
    <property type="molecule type" value="Genomic_DNA"/>
</dbReference>